<keyword evidence="3" id="KW-1185">Reference proteome</keyword>
<dbReference type="Pfam" id="PF00561">
    <property type="entry name" value="Abhydrolase_1"/>
    <property type="match status" value="1"/>
</dbReference>
<dbReference type="AlphaFoldDB" id="A0A558CXN7"/>
<evidence type="ECO:0000313" key="3">
    <source>
        <dbReference type="Proteomes" id="UP000320011"/>
    </source>
</evidence>
<dbReference type="SUPFAM" id="SSF53474">
    <property type="entry name" value="alpha/beta-Hydrolases"/>
    <property type="match status" value="1"/>
</dbReference>
<dbReference type="InterPro" id="IPR050266">
    <property type="entry name" value="AB_hydrolase_sf"/>
</dbReference>
<reference evidence="2 3" key="1">
    <citation type="submission" date="2019-07" db="EMBL/GenBank/DDBJ databases">
        <authorList>
            <person name="Duangmal K."/>
            <person name="Teo W.F.A."/>
        </authorList>
    </citation>
    <scope>NUCLEOTIDE SEQUENCE [LARGE SCALE GENOMIC DNA]</scope>
    <source>
        <strain evidence="2 3">TBRC 6029</strain>
    </source>
</reference>
<organism evidence="2 3">
    <name type="scientific">Amycolatopsis rhizosphaerae</name>
    <dbReference type="NCBI Taxonomy" id="2053003"/>
    <lineage>
        <taxon>Bacteria</taxon>
        <taxon>Bacillati</taxon>
        <taxon>Actinomycetota</taxon>
        <taxon>Actinomycetes</taxon>
        <taxon>Pseudonocardiales</taxon>
        <taxon>Pseudonocardiaceae</taxon>
        <taxon>Amycolatopsis</taxon>
    </lineage>
</organism>
<feature type="domain" description="AB hydrolase-1" evidence="1">
    <location>
        <begin position="26"/>
        <end position="250"/>
    </location>
</feature>
<protein>
    <submittedName>
        <fullName evidence="2">Alpha/beta fold hydrolase</fullName>
    </submittedName>
</protein>
<sequence length="275" mass="28961">MPKVNLRISGGDASVHYDVTGSGPGLLLIHGTGATREQWAPLVEAVRDRFTVVAPDYSGSGLTTDHGGALTVEDLAAEMLAAASDAGLDRFHVVGHSLGAAVAAHLAGTRPEKVASLVLHAGWVRTDARMDAEFRLWLEVLDAAPGLFARMLPLMAFGTRYWSAADAASNEAVVAALAANLAPGVARQTEVDRTVDLRAVLPAITAPTLVLASAQDRLIPPAQQRELLARIPRTRYAEVEAGHGAHAEHPEAFWDLVTAFLDGQPSAVPQAAPTR</sequence>
<gene>
    <name evidence="2" type="ORF">FNH05_11760</name>
</gene>
<accession>A0A558CXN7</accession>
<dbReference type="PANTHER" id="PTHR43798">
    <property type="entry name" value="MONOACYLGLYCEROL LIPASE"/>
    <property type="match status" value="1"/>
</dbReference>
<dbReference type="InterPro" id="IPR000073">
    <property type="entry name" value="AB_hydrolase_1"/>
</dbReference>
<dbReference type="PRINTS" id="PR00111">
    <property type="entry name" value="ABHYDROLASE"/>
</dbReference>
<dbReference type="InterPro" id="IPR029058">
    <property type="entry name" value="AB_hydrolase_fold"/>
</dbReference>
<dbReference type="RefSeq" id="WP_144587403.1">
    <property type="nucleotide sequence ID" value="NZ_VJWX01000087.1"/>
</dbReference>
<evidence type="ECO:0000313" key="2">
    <source>
        <dbReference type="EMBL" id="TVT53541.1"/>
    </source>
</evidence>
<dbReference type="EMBL" id="VJWX01000087">
    <property type="protein sequence ID" value="TVT53541.1"/>
    <property type="molecule type" value="Genomic_DNA"/>
</dbReference>
<reference evidence="2 3" key="2">
    <citation type="submission" date="2019-08" db="EMBL/GenBank/DDBJ databases">
        <title>Amycolatopsis acidicola sp. nov., isolated from peat swamp forest soil.</title>
        <authorList>
            <person name="Srisuk N."/>
        </authorList>
    </citation>
    <scope>NUCLEOTIDE SEQUENCE [LARGE SCALE GENOMIC DNA]</scope>
    <source>
        <strain evidence="2 3">TBRC 6029</strain>
    </source>
</reference>
<dbReference type="GO" id="GO:0016787">
    <property type="term" value="F:hydrolase activity"/>
    <property type="evidence" value="ECO:0007669"/>
    <property type="project" value="UniProtKB-KW"/>
</dbReference>
<comment type="caution">
    <text evidence="2">The sequence shown here is derived from an EMBL/GenBank/DDBJ whole genome shotgun (WGS) entry which is preliminary data.</text>
</comment>
<name>A0A558CXN7_9PSEU</name>
<dbReference type="Gene3D" id="3.40.50.1820">
    <property type="entry name" value="alpha/beta hydrolase"/>
    <property type="match status" value="1"/>
</dbReference>
<dbReference type="Proteomes" id="UP000320011">
    <property type="component" value="Unassembled WGS sequence"/>
</dbReference>
<proteinExistence type="predicted"/>
<evidence type="ECO:0000259" key="1">
    <source>
        <dbReference type="Pfam" id="PF00561"/>
    </source>
</evidence>
<keyword evidence="2" id="KW-0378">Hydrolase</keyword>
<dbReference type="OrthoDB" id="4944883at2"/>